<dbReference type="InParanoid" id="A0A1V9Y1Y9"/>
<dbReference type="EC" id="2.4.1.11" evidence="7"/>
<evidence type="ECO:0000256" key="4">
    <source>
        <dbReference type="ARBA" id="ARBA00022679"/>
    </source>
</evidence>
<dbReference type="EMBL" id="MNPL01000730">
    <property type="protein sequence ID" value="OQR79756.1"/>
    <property type="molecule type" value="Genomic_DNA"/>
</dbReference>
<dbReference type="Gene3D" id="6.10.260.10">
    <property type="match status" value="1"/>
</dbReference>
<dbReference type="Proteomes" id="UP000192247">
    <property type="component" value="Unassembled WGS sequence"/>
</dbReference>
<accession>A0A1V9Y1Y9</accession>
<keyword evidence="3 7" id="KW-0328">Glycosyltransferase</keyword>
<name>A0A1V9Y1Y9_9ACAR</name>
<evidence type="ECO:0000313" key="8">
    <source>
        <dbReference type="EMBL" id="OQR79756.1"/>
    </source>
</evidence>
<organism evidence="8 9">
    <name type="scientific">Tropilaelaps mercedesae</name>
    <dbReference type="NCBI Taxonomy" id="418985"/>
    <lineage>
        <taxon>Eukaryota</taxon>
        <taxon>Metazoa</taxon>
        <taxon>Ecdysozoa</taxon>
        <taxon>Arthropoda</taxon>
        <taxon>Chelicerata</taxon>
        <taxon>Arachnida</taxon>
        <taxon>Acari</taxon>
        <taxon>Parasitiformes</taxon>
        <taxon>Mesostigmata</taxon>
        <taxon>Gamasina</taxon>
        <taxon>Dermanyssoidea</taxon>
        <taxon>Laelapidae</taxon>
        <taxon>Tropilaelaps</taxon>
    </lineage>
</organism>
<dbReference type="Gene3D" id="3.40.50.2000">
    <property type="entry name" value="Glycogen Phosphorylase B"/>
    <property type="match status" value="1"/>
</dbReference>
<comment type="similarity">
    <text evidence="2 7">Belongs to the glycosyltransferase 3 family.</text>
</comment>
<evidence type="ECO:0000256" key="7">
    <source>
        <dbReference type="RuleBase" id="RU363104"/>
    </source>
</evidence>
<dbReference type="AlphaFoldDB" id="A0A1V9Y1Y9"/>
<comment type="pathway">
    <text evidence="1 7">Glycan biosynthesis; glycogen biosynthesis.</text>
</comment>
<dbReference type="OrthoDB" id="6335297at2759"/>
<comment type="function">
    <text evidence="7">Transfers the glycosyl residue from UDP-Glc to the non-reducing end of alpha-1,4-glucan.</text>
</comment>
<evidence type="ECO:0000256" key="6">
    <source>
        <dbReference type="ARBA" id="ARBA00047345"/>
    </source>
</evidence>
<dbReference type="PANTHER" id="PTHR10176">
    <property type="entry name" value="GLYCOGEN SYNTHASE"/>
    <property type="match status" value="1"/>
</dbReference>
<dbReference type="PANTHER" id="PTHR10176:SF3">
    <property type="entry name" value="GLYCOGEN [STARCH] SYNTHASE"/>
    <property type="match status" value="1"/>
</dbReference>
<comment type="caution">
    <text evidence="8">The sequence shown here is derived from an EMBL/GenBank/DDBJ whole genome shotgun (WGS) entry which is preliminary data.</text>
</comment>
<dbReference type="GO" id="GO:0005978">
    <property type="term" value="P:glycogen biosynthetic process"/>
    <property type="evidence" value="ECO:0007669"/>
    <property type="project" value="UniProtKB-UniPathway"/>
</dbReference>
<sequence length="455" mass="51443">MSRVSRRLYAEGGTNQLASFYDRGAEAAKQNAWVFEVSWEAANKVGGIYTVIKTKAEASTLELGDQYVLIGPLNHNAVKTEVEVTKPQGVFDRALESFRSQGIGFVYGRWLIDGYPQILLIDIGSAVSRLSDWRSDVYTKSGIGLPNDDTESNDAVLFGYLTAWFLEEFVTAVRGNGQPYVTAHFHEWMTGIGLLQCRMKHLDVATVFTTHATLLGRYLCAGNVDFYNHLADFDLDREAGDRGIYHRYCIERAATHTAHIFTTVSEITALEAQFLLRRKAEVITPNGLNVKRYEAHHDFQNKHALAKEKIHNFVRGHFHSHYDFDLDKTLYFFIAGRYEFGNKGADLFIESLARLNHRMKTTNCEHTVVAFVIFPAKVHNFNVESLRGQAVVKQLKETCDAIQRRIGDRLFETALSGSLPDVSELFTSDDLVMLKRGKQNATTVVLLTRMRSLQL</sequence>
<comment type="catalytic activity">
    <reaction evidence="6">
        <text>[(1-&gt;4)-alpha-D-glucosyl](n) + UDP-alpha-D-glucose = [(1-&gt;4)-alpha-D-glucosyl](n+1) + UDP + H(+)</text>
        <dbReference type="Rhea" id="RHEA:18549"/>
        <dbReference type="Rhea" id="RHEA-COMP:9584"/>
        <dbReference type="Rhea" id="RHEA-COMP:9587"/>
        <dbReference type="ChEBI" id="CHEBI:15378"/>
        <dbReference type="ChEBI" id="CHEBI:15444"/>
        <dbReference type="ChEBI" id="CHEBI:58223"/>
        <dbReference type="ChEBI" id="CHEBI:58885"/>
        <dbReference type="EC" id="2.4.1.11"/>
    </reaction>
    <physiologicalReaction direction="left-to-right" evidence="6">
        <dbReference type="Rhea" id="RHEA:18550"/>
    </physiologicalReaction>
</comment>
<gene>
    <name evidence="8" type="ORF">BIW11_05512</name>
</gene>
<dbReference type="GO" id="GO:0004373">
    <property type="term" value="F:alpha-1,4-glucan glucosyltransferase (UDP-glucose donor) activity"/>
    <property type="evidence" value="ECO:0007669"/>
    <property type="project" value="UniProtKB-EC"/>
</dbReference>
<keyword evidence="4 7" id="KW-0808">Transferase</keyword>
<dbReference type="SUPFAM" id="SSF53756">
    <property type="entry name" value="UDP-Glycosyltransferase/glycogen phosphorylase"/>
    <property type="match status" value="1"/>
</dbReference>
<dbReference type="UniPathway" id="UPA00164"/>
<proteinExistence type="inferred from homology"/>
<evidence type="ECO:0000256" key="3">
    <source>
        <dbReference type="ARBA" id="ARBA00022676"/>
    </source>
</evidence>
<evidence type="ECO:0000256" key="5">
    <source>
        <dbReference type="ARBA" id="ARBA00023056"/>
    </source>
</evidence>
<reference evidence="8 9" key="1">
    <citation type="journal article" date="2017" name="Gigascience">
        <title>Draft genome of the honey bee ectoparasitic mite, Tropilaelaps mercedesae, is shaped by the parasitic life history.</title>
        <authorList>
            <person name="Dong X."/>
            <person name="Armstrong S.D."/>
            <person name="Xia D."/>
            <person name="Makepeace B.L."/>
            <person name="Darby A.C."/>
            <person name="Kadowaki T."/>
        </authorList>
    </citation>
    <scope>NUCLEOTIDE SEQUENCE [LARGE SCALE GENOMIC DNA]</scope>
    <source>
        <strain evidence="8">Wuxi-XJTLU</strain>
    </source>
</reference>
<evidence type="ECO:0000313" key="9">
    <source>
        <dbReference type="Proteomes" id="UP000192247"/>
    </source>
</evidence>
<dbReference type="GO" id="GO:0005737">
    <property type="term" value="C:cytoplasm"/>
    <property type="evidence" value="ECO:0007669"/>
    <property type="project" value="TreeGrafter"/>
</dbReference>
<protein>
    <recommendedName>
        <fullName evidence="7">Glycogen [starch] synthase</fullName>
        <ecNumber evidence="7">2.4.1.11</ecNumber>
    </recommendedName>
</protein>
<dbReference type="Pfam" id="PF05693">
    <property type="entry name" value="Glycogen_syn"/>
    <property type="match status" value="1"/>
</dbReference>
<dbReference type="InterPro" id="IPR008631">
    <property type="entry name" value="Glycogen_synth"/>
</dbReference>
<keyword evidence="9" id="KW-1185">Reference proteome</keyword>
<evidence type="ECO:0000256" key="1">
    <source>
        <dbReference type="ARBA" id="ARBA00004964"/>
    </source>
</evidence>
<keyword evidence="5 7" id="KW-0320">Glycogen biosynthesis</keyword>
<evidence type="ECO:0000256" key="2">
    <source>
        <dbReference type="ARBA" id="ARBA00010686"/>
    </source>
</evidence>
<dbReference type="STRING" id="418985.A0A1V9Y1Y9"/>